<dbReference type="Gene3D" id="3.20.20.70">
    <property type="entry name" value="Aldolase class I"/>
    <property type="match status" value="1"/>
</dbReference>
<evidence type="ECO:0000256" key="3">
    <source>
        <dbReference type="ARBA" id="ARBA00022630"/>
    </source>
</evidence>
<accession>A0A1T4LID3</accession>
<dbReference type="OrthoDB" id="9778912at2"/>
<keyword evidence="4" id="KW-0288">FMN</keyword>
<dbReference type="RefSeq" id="WP_087678441.1">
    <property type="nucleotide sequence ID" value="NZ_FUWV01000004.1"/>
</dbReference>
<protein>
    <recommendedName>
        <fullName evidence="2">Probable nitronate monooxygenase</fullName>
    </recommendedName>
</protein>
<dbReference type="Proteomes" id="UP000196365">
    <property type="component" value="Unassembled WGS sequence"/>
</dbReference>
<name>A0A1T4LID3_9FIRM</name>
<keyword evidence="3" id="KW-0285">Flavoprotein</keyword>
<keyword evidence="7" id="KW-1185">Reference proteome</keyword>
<dbReference type="EMBL" id="FUWV01000004">
    <property type="protein sequence ID" value="SJZ54327.1"/>
    <property type="molecule type" value="Genomic_DNA"/>
</dbReference>
<evidence type="ECO:0000313" key="6">
    <source>
        <dbReference type="EMBL" id="SJZ54327.1"/>
    </source>
</evidence>
<evidence type="ECO:0000256" key="4">
    <source>
        <dbReference type="ARBA" id="ARBA00022643"/>
    </source>
</evidence>
<dbReference type="PANTHER" id="PTHR32332:SF18">
    <property type="entry name" value="2-NITROPROPANE DIOXYGENASE"/>
    <property type="match status" value="1"/>
</dbReference>
<comment type="function">
    <text evidence="1">Nitronate monooxygenase that uses molecular oxygen to catalyze the oxidative denitrification of alkyl nitronates. Acts on propionate 3-nitronate (P3N), the presumed physiological substrate. Probably functions in the detoxification of P3N, a metabolic poison produced by plants and fungi as a defense mechanism.</text>
</comment>
<evidence type="ECO:0000256" key="2">
    <source>
        <dbReference type="ARBA" id="ARBA00013457"/>
    </source>
</evidence>
<proteinExistence type="predicted"/>
<dbReference type="GO" id="GO:0051213">
    <property type="term" value="F:dioxygenase activity"/>
    <property type="evidence" value="ECO:0007669"/>
    <property type="project" value="UniProtKB-KW"/>
</dbReference>
<keyword evidence="5" id="KW-0560">Oxidoreductase</keyword>
<dbReference type="Pfam" id="PF03060">
    <property type="entry name" value="NMO"/>
    <property type="match status" value="1"/>
</dbReference>
<dbReference type="AlphaFoldDB" id="A0A1T4LID3"/>
<organism evidence="6 7">
    <name type="scientific">Garciella nitratireducens DSM 15102</name>
    <dbReference type="NCBI Taxonomy" id="1121911"/>
    <lineage>
        <taxon>Bacteria</taxon>
        <taxon>Bacillati</taxon>
        <taxon>Bacillota</taxon>
        <taxon>Clostridia</taxon>
        <taxon>Eubacteriales</taxon>
        <taxon>Eubacteriaceae</taxon>
        <taxon>Garciella</taxon>
    </lineage>
</organism>
<evidence type="ECO:0000313" key="7">
    <source>
        <dbReference type="Proteomes" id="UP000196365"/>
    </source>
</evidence>
<evidence type="ECO:0000256" key="1">
    <source>
        <dbReference type="ARBA" id="ARBA00003535"/>
    </source>
</evidence>
<dbReference type="SUPFAM" id="SSF51412">
    <property type="entry name" value="Inosine monophosphate dehydrogenase (IMPDH)"/>
    <property type="match status" value="1"/>
</dbReference>
<keyword evidence="6" id="KW-0223">Dioxygenase</keyword>
<reference evidence="6 7" key="1">
    <citation type="submission" date="2017-02" db="EMBL/GenBank/DDBJ databases">
        <authorList>
            <person name="Peterson S.W."/>
        </authorList>
    </citation>
    <scope>NUCLEOTIDE SEQUENCE [LARGE SCALE GENOMIC DNA]</scope>
    <source>
        <strain evidence="6 7">DSM 15102</strain>
    </source>
</reference>
<dbReference type="PANTHER" id="PTHR32332">
    <property type="entry name" value="2-NITROPROPANE DIOXYGENASE"/>
    <property type="match status" value="1"/>
</dbReference>
<gene>
    <name evidence="6" type="ORF">SAMN02745973_00974</name>
</gene>
<sequence>MNLPELKIGNLIAKIPIVQGGMGVGISLSSLAGSVAAQGGIGVISGVEIGFNEPDYHKNKKQANIRALKHHIQKAREKCKEGIIGVNIMTALNNFEEMVKESVNAKVDIIFAGAGLPLKLPKYTKGSNTKIAPIVSSGRTAEILCKSWDKHYHVIPDAIVVEGPKAGGHLGFSKDTLNLPKNHLNYLLSDVLSVIKPYEIKYNKKIPIIAAGGIFDGKDIADLMKIGASGVQLGTRFVATYECDASEEFKKTYINANKDDIKIIQSPVGMIGRAIGNDFLEEAKSGSKKPTECFINCLKPCNPSEAPYCIAQALINAQKGNMDCGFAFAGANVYKINKIQSVKELMTDLVEEAKIYFYSKK</sequence>
<dbReference type="CDD" id="cd04730">
    <property type="entry name" value="NPD_like"/>
    <property type="match status" value="1"/>
</dbReference>
<dbReference type="InterPro" id="IPR004136">
    <property type="entry name" value="NMO"/>
</dbReference>
<dbReference type="GO" id="GO:0018580">
    <property type="term" value="F:nitronate monooxygenase activity"/>
    <property type="evidence" value="ECO:0007669"/>
    <property type="project" value="InterPro"/>
</dbReference>
<dbReference type="InterPro" id="IPR013785">
    <property type="entry name" value="Aldolase_TIM"/>
</dbReference>
<evidence type="ECO:0000256" key="5">
    <source>
        <dbReference type="ARBA" id="ARBA00023002"/>
    </source>
</evidence>